<keyword evidence="2" id="KW-1185">Reference proteome</keyword>
<evidence type="ECO:0000313" key="1">
    <source>
        <dbReference type="EMBL" id="DAD37543.1"/>
    </source>
</evidence>
<dbReference type="EMBL" id="DUZY01000004">
    <property type="protein sequence ID" value="DAD37543.1"/>
    <property type="molecule type" value="Genomic_DNA"/>
</dbReference>
<accession>A0A822YZ76</accession>
<sequence length="66" mass="7592">MSSQFTYGIRFHNNLKYSVRYCKCGEKCILRVSETPGNPQRLFTFALANPQMIPKRKLIPISSTPI</sequence>
<dbReference type="AlphaFoldDB" id="A0A822YZ76"/>
<comment type="caution">
    <text evidence="1">The sequence shown here is derived from an EMBL/GenBank/DDBJ whole genome shotgun (WGS) entry which is preliminary data.</text>
</comment>
<gene>
    <name evidence="1" type="ORF">HUJ06_008184</name>
</gene>
<organism evidence="1 2">
    <name type="scientific">Nelumbo nucifera</name>
    <name type="common">Sacred lotus</name>
    <dbReference type="NCBI Taxonomy" id="4432"/>
    <lineage>
        <taxon>Eukaryota</taxon>
        <taxon>Viridiplantae</taxon>
        <taxon>Streptophyta</taxon>
        <taxon>Embryophyta</taxon>
        <taxon>Tracheophyta</taxon>
        <taxon>Spermatophyta</taxon>
        <taxon>Magnoliopsida</taxon>
        <taxon>Proteales</taxon>
        <taxon>Nelumbonaceae</taxon>
        <taxon>Nelumbo</taxon>
    </lineage>
</organism>
<protein>
    <submittedName>
        <fullName evidence="1">Uncharacterized protein</fullName>
    </submittedName>
</protein>
<reference evidence="1 2" key="1">
    <citation type="journal article" date="2020" name="Mol. Biol. Evol.">
        <title>Distinct Expression and Methylation Patterns for Genes with Different Fates following a Single Whole-Genome Duplication in Flowering Plants.</title>
        <authorList>
            <person name="Shi T."/>
            <person name="Rahmani R.S."/>
            <person name="Gugger P.F."/>
            <person name="Wang M."/>
            <person name="Li H."/>
            <person name="Zhang Y."/>
            <person name="Li Z."/>
            <person name="Wang Q."/>
            <person name="Van de Peer Y."/>
            <person name="Marchal K."/>
            <person name="Chen J."/>
        </authorList>
    </citation>
    <scope>NUCLEOTIDE SEQUENCE [LARGE SCALE GENOMIC DNA]</scope>
    <source>
        <tissue evidence="1">Leaf</tissue>
    </source>
</reference>
<proteinExistence type="predicted"/>
<name>A0A822YZ76_NELNU</name>
<dbReference type="Proteomes" id="UP000607653">
    <property type="component" value="Unassembled WGS sequence"/>
</dbReference>
<evidence type="ECO:0000313" key="2">
    <source>
        <dbReference type="Proteomes" id="UP000607653"/>
    </source>
</evidence>